<dbReference type="Proteomes" id="UP000799753">
    <property type="component" value="Unassembled WGS sequence"/>
</dbReference>
<dbReference type="EMBL" id="MU006778">
    <property type="protein sequence ID" value="KAF2644776.1"/>
    <property type="molecule type" value="Genomic_DNA"/>
</dbReference>
<name>A0A6A6SA67_9PLEO</name>
<keyword evidence="3" id="KW-0689">Ribosomal protein</keyword>
<dbReference type="InterPro" id="IPR018305">
    <property type="entry name" value="Ribosomal_m50"/>
</dbReference>
<comment type="subcellular location">
    <subcellularLocation>
        <location evidence="1">Mitochondrion</location>
    </subcellularLocation>
</comment>
<feature type="compositionally biased region" description="Basic and acidic residues" evidence="7">
    <location>
        <begin position="407"/>
        <end position="416"/>
    </location>
</feature>
<protein>
    <recommendedName>
        <fullName evidence="6">Large ribosomal subunit protein mL50</fullName>
    </recommendedName>
</protein>
<evidence type="ECO:0000313" key="9">
    <source>
        <dbReference type="Proteomes" id="UP000799753"/>
    </source>
</evidence>
<dbReference type="Pfam" id="PF10501">
    <property type="entry name" value="Ribosomal_L50"/>
    <property type="match status" value="1"/>
</dbReference>
<sequence>MRRIPCPQRAIDPSLPVTSLLRHQIPLPSCRRVVSPHPLLRTTSASFSTTPTFSFLNSDKPDKKRHQQFVRRWQKRLLGDSEPIGAHVDPYDPTSPVRIAPEEQGEEIEELVDDGGEGSEGSGMNLDAIYEEETVGRRLKHVGGAQWVERLEEGNLAKDYEKLTLRTYTPLNKRMVTEMEDLTGTFYTLRDDNLTLGQDFEKLTNKPYTKWSFGPASPVRDLPKIRSNFHQAVAEIYALKQAGKNLDVSAAANRGIYKPPKWVTDVKLQKTSSGEFALSFPGQRTVHNLVKSMQYMPEYSPQQQAPKKHKHKLVIEEEDVVVEEPVLQMDPDTPAFRRTAVVTQDPDKKPFDFMSNRPVPRTPPQPPADPVVEPAVETPVQVEEPVVVEKKVGIKPASPTPTAEVDTTTKKSATDPSRLTDLEKAVKASQKEIASLRATTRDVITMLASEKIVRIEIPKTEAQSEADAEAKWRHVPLTDIDIKFALTKRMNQLTGLYISDPKLTSAETLGELYHHFCAAAKPKPARLFSQIHVLGQRQAQVAKQAAQTSDPTVPTPRTKPNISTLLKLNNVEIHRTRPNAFEERKKKGLNKVIGKEIRARGLNNDYRSRYTSQTESIEGTRKVPRFGTPVSPTAATLLKERTERIKQTLFERPILDGGMGMDANKINMMMRRRKIIE</sequence>
<feature type="region of interest" description="Disordered" evidence="7">
    <location>
        <begin position="396"/>
        <end position="416"/>
    </location>
</feature>
<evidence type="ECO:0000256" key="1">
    <source>
        <dbReference type="ARBA" id="ARBA00004173"/>
    </source>
</evidence>
<dbReference type="AlphaFoldDB" id="A0A6A6SA67"/>
<dbReference type="GO" id="GO:0005739">
    <property type="term" value="C:mitochondrion"/>
    <property type="evidence" value="ECO:0007669"/>
    <property type="project" value="UniProtKB-SubCell"/>
</dbReference>
<dbReference type="GO" id="GO:0005840">
    <property type="term" value="C:ribosome"/>
    <property type="evidence" value="ECO:0007669"/>
    <property type="project" value="UniProtKB-KW"/>
</dbReference>
<evidence type="ECO:0000256" key="6">
    <source>
        <dbReference type="ARBA" id="ARBA00035183"/>
    </source>
</evidence>
<evidence type="ECO:0000256" key="5">
    <source>
        <dbReference type="ARBA" id="ARBA00023274"/>
    </source>
</evidence>
<evidence type="ECO:0000313" key="8">
    <source>
        <dbReference type="EMBL" id="KAF2644776.1"/>
    </source>
</evidence>
<gene>
    <name evidence="8" type="ORF">P280DRAFT_443787</name>
</gene>
<comment type="similarity">
    <text evidence="2">Belongs to the mitochondrion-specific ribosomal protein mL50 family.</text>
</comment>
<evidence type="ECO:0000256" key="7">
    <source>
        <dbReference type="SAM" id="MobiDB-lite"/>
    </source>
</evidence>
<accession>A0A6A6SA67</accession>
<keyword evidence="9" id="KW-1185">Reference proteome</keyword>
<dbReference type="InterPro" id="IPR036736">
    <property type="entry name" value="ACP-like_sf"/>
</dbReference>
<dbReference type="Gene3D" id="1.10.1200.10">
    <property type="entry name" value="ACP-like"/>
    <property type="match status" value="1"/>
</dbReference>
<evidence type="ECO:0000256" key="2">
    <source>
        <dbReference type="ARBA" id="ARBA00008860"/>
    </source>
</evidence>
<feature type="region of interest" description="Disordered" evidence="7">
    <location>
        <begin position="82"/>
        <end position="108"/>
    </location>
</feature>
<evidence type="ECO:0000256" key="3">
    <source>
        <dbReference type="ARBA" id="ARBA00022980"/>
    </source>
</evidence>
<proteinExistence type="inferred from homology"/>
<organism evidence="8 9">
    <name type="scientific">Massarina eburnea CBS 473.64</name>
    <dbReference type="NCBI Taxonomy" id="1395130"/>
    <lineage>
        <taxon>Eukaryota</taxon>
        <taxon>Fungi</taxon>
        <taxon>Dikarya</taxon>
        <taxon>Ascomycota</taxon>
        <taxon>Pezizomycotina</taxon>
        <taxon>Dothideomycetes</taxon>
        <taxon>Pleosporomycetidae</taxon>
        <taxon>Pleosporales</taxon>
        <taxon>Massarineae</taxon>
        <taxon>Massarinaceae</taxon>
        <taxon>Massarina</taxon>
    </lineage>
</organism>
<keyword evidence="4" id="KW-0496">Mitochondrion</keyword>
<dbReference type="GO" id="GO:1990904">
    <property type="term" value="C:ribonucleoprotein complex"/>
    <property type="evidence" value="ECO:0007669"/>
    <property type="project" value="UniProtKB-KW"/>
</dbReference>
<keyword evidence="5" id="KW-0687">Ribonucleoprotein</keyword>
<reference evidence="8" key="1">
    <citation type="journal article" date="2020" name="Stud. Mycol.">
        <title>101 Dothideomycetes genomes: a test case for predicting lifestyles and emergence of pathogens.</title>
        <authorList>
            <person name="Haridas S."/>
            <person name="Albert R."/>
            <person name="Binder M."/>
            <person name="Bloem J."/>
            <person name="Labutti K."/>
            <person name="Salamov A."/>
            <person name="Andreopoulos B."/>
            <person name="Baker S."/>
            <person name="Barry K."/>
            <person name="Bills G."/>
            <person name="Bluhm B."/>
            <person name="Cannon C."/>
            <person name="Castanera R."/>
            <person name="Culley D."/>
            <person name="Daum C."/>
            <person name="Ezra D."/>
            <person name="Gonzalez J."/>
            <person name="Henrissat B."/>
            <person name="Kuo A."/>
            <person name="Liang C."/>
            <person name="Lipzen A."/>
            <person name="Lutzoni F."/>
            <person name="Magnuson J."/>
            <person name="Mondo S."/>
            <person name="Nolan M."/>
            <person name="Ohm R."/>
            <person name="Pangilinan J."/>
            <person name="Park H.-J."/>
            <person name="Ramirez L."/>
            <person name="Alfaro M."/>
            <person name="Sun H."/>
            <person name="Tritt A."/>
            <person name="Yoshinaga Y."/>
            <person name="Zwiers L.-H."/>
            <person name="Turgeon B."/>
            <person name="Goodwin S."/>
            <person name="Spatafora J."/>
            <person name="Crous P."/>
            <person name="Grigoriev I."/>
        </authorList>
    </citation>
    <scope>NUCLEOTIDE SEQUENCE</scope>
    <source>
        <strain evidence="8">CBS 473.64</strain>
    </source>
</reference>
<evidence type="ECO:0000256" key="4">
    <source>
        <dbReference type="ARBA" id="ARBA00023128"/>
    </source>
</evidence>
<dbReference type="OrthoDB" id="6220758at2759"/>